<dbReference type="InterPro" id="IPR018253">
    <property type="entry name" value="DnaJ_domain_CS"/>
</dbReference>
<dbReference type="CDD" id="cd10747">
    <property type="entry name" value="DnaJ_C"/>
    <property type="match status" value="1"/>
</dbReference>
<dbReference type="SUPFAM" id="SSF57938">
    <property type="entry name" value="DnaJ/Hsp40 cysteine-rich domain"/>
    <property type="match status" value="1"/>
</dbReference>
<protein>
    <submittedName>
        <fullName evidence="9">Chaperone DnaJ</fullName>
    </submittedName>
</protein>
<keyword evidence="4 6" id="KW-0862">Zinc</keyword>
<dbReference type="EMBL" id="SMMG02000009">
    <property type="protein sequence ID" value="KAA3461809.1"/>
    <property type="molecule type" value="Genomic_DNA"/>
</dbReference>
<dbReference type="FunFam" id="2.60.260.20:FF:000009">
    <property type="entry name" value="Putative Mitochondrial DnaJ chaperone"/>
    <property type="match status" value="1"/>
</dbReference>
<evidence type="ECO:0000256" key="4">
    <source>
        <dbReference type="ARBA" id="ARBA00022833"/>
    </source>
</evidence>
<dbReference type="Gene3D" id="1.10.287.110">
    <property type="entry name" value="DnaJ domain"/>
    <property type="match status" value="1"/>
</dbReference>
<evidence type="ECO:0000313" key="9">
    <source>
        <dbReference type="EMBL" id="KAA3461809.1"/>
    </source>
</evidence>
<sequence>MGSSQTSHCRRGAQFIVRAETLIGSLLGVIIGIDPGAEQKFKEISNAYEVLSDDEKRSLYDKYGEAGLKGAGMGMGGMGGMGMGGRSSRNRAVDGQDEYYSLVLNFKEAVFGVEKEIEITRLESCGTCNGSGAKPGTTASKCTTCGGQGQVISSARTPLGVFQQVMTCSCGGMGEISTPCNTCSGDGRVRKTKRISLKIPAGVDSGSRLRVRSEGNAGRRGGSPGDLFVVIQVILDPVLKRDDTNILYTCKVSYIDAILGTTIKVPTVDGMVDLKIPAGTQPNTTLVMAKKGVPVLNKSNMRGDQLVRVQVEIPKQLSSEERKLIEELSDLSKGKTASSRR</sequence>
<dbReference type="InterPro" id="IPR002939">
    <property type="entry name" value="DnaJ_C"/>
</dbReference>
<dbReference type="Gene3D" id="2.60.260.20">
    <property type="entry name" value="Urease metallochaperone UreE, N-terminal domain"/>
    <property type="match status" value="2"/>
</dbReference>
<evidence type="ECO:0000256" key="3">
    <source>
        <dbReference type="ARBA" id="ARBA00022771"/>
    </source>
</evidence>
<evidence type="ECO:0000259" key="7">
    <source>
        <dbReference type="PROSITE" id="PS50076"/>
    </source>
</evidence>
<dbReference type="Pfam" id="PF00684">
    <property type="entry name" value="DnaJ_CXXCXGXG"/>
    <property type="match status" value="1"/>
</dbReference>
<dbReference type="SUPFAM" id="SSF49493">
    <property type="entry name" value="HSP40/DnaJ peptide-binding domain"/>
    <property type="match status" value="2"/>
</dbReference>
<dbReference type="Gene3D" id="2.10.230.10">
    <property type="entry name" value="Heat shock protein DnaJ, cysteine-rich domain"/>
    <property type="match status" value="1"/>
</dbReference>
<dbReference type="PROSITE" id="PS51188">
    <property type="entry name" value="ZF_CR"/>
    <property type="match status" value="1"/>
</dbReference>
<dbReference type="PROSITE" id="PS50076">
    <property type="entry name" value="DNAJ_2"/>
    <property type="match status" value="1"/>
</dbReference>
<proteinExistence type="inferred from homology"/>
<feature type="domain" description="J" evidence="7">
    <location>
        <begin position="1"/>
        <end position="64"/>
    </location>
</feature>
<dbReference type="PROSITE" id="PS00636">
    <property type="entry name" value="DNAJ_1"/>
    <property type="match status" value="1"/>
</dbReference>
<name>A0A5B6UVL2_9ROSI</name>
<evidence type="ECO:0000256" key="1">
    <source>
        <dbReference type="ARBA" id="ARBA00022723"/>
    </source>
</evidence>
<dbReference type="GO" id="GO:0009408">
    <property type="term" value="P:response to heat"/>
    <property type="evidence" value="ECO:0007669"/>
    <property type="project" value="InterPro"/>
</dbReference>
<evidence type="ECO:0000256" key="2">
    <source>
        <dbReference type="ARBA" id="ARBA00022737"/>
    </source>
</evidence>
<dbReference type="GO" id="GO:0008270">
    <property type="term" value="F:zinc ion binding"/>
    <property type="evidence" value="ECO:0007669"/>
    <property type="project" value="UniProtKB-KW"/>
</dbReference>
<dbReference type="FunFam" id="2.60.260.20:FF:000005">
    <property type="entry name" value="Chaperone protein dnaJ 1, mitochondrial"/>
    <property type="match status" value="1"/>
</dbReference>
<keyword evidence="3 6" id="KW-0863">Zinc-finger</keyword>
<dbReference type="PANTHER" id="PTHR43096:SF10">
    <property type="entry name" value="CHAPERONE PROTEIN DNAJ A6, CHLOROPLASTIC"/>
    <property type="match status" value="1"/>
</dbReference>
<keyword evidence="5" id="KW-0143">Chaperone</keyword>
<keyword evidence="1 6" id="KW-0479">Metal-binding</keyword>
<dbReference type="InterPro" id="IPR036410">
    <property type="entry name" value="HSP_DnaJ_Cys-rich_dom_sf"/>
</dbReference>
<dbReference type="GO" id="GO:0042026">
    <property type="term" value="P:protein refolding"/>
    <property type="evidence" value="ECO:0007669"/>
    <property type="project" value="TreeGrafter"/>
</dbReference>
<dbReference type="CDD" id="cd10719">
    <property type="entry name" value="DnaJ_zf"/>
    <property type="match status" value="1"/>
</dbReference>
<dbReference type="GO" id="GO:0005524">
    <property type="term" value="F:ATP binding"/>
    <property type="evidence" value="ECO:0007669"/>
    <property type="project" value="InterPro"/>
</dbReference>
<evidence type="ECO:0000259" key="8">
    <source>
        <dbReference type="PROSITE" id="PS51188"/>
    </source>
</evidence>
<reference evidence="10" key="1">
    <citation type="journal article" date="2019" name="Plant Biotechnol. J.">
        <title>Genome sequencing of the Australian wild diploid species Gossypium australe highlights disease resistance and delayed gland morphogenesis.</title>
        <authorList>
            <person name="Cai Y."/>
            <person name="Cai X."/>
            <person name="Wang Q."/>
            <person name="Wang P."/>
            <person name="Zhang Y."/>
            <person name="Cai C."/>
            <person name="Xu Y."/>
            <person name="Wang K."/>
            <person name="Zhou Z."/>
            <person name="Wang C."/>
            <person name="Geng S."/>
            <person name="Li B."/>
            <person name="Dong Q."/>
            <person name="Hou Y."/>
            <person name="Wang H."/>
            <person name="Ai P."/>
            <person name="Liu Z."/>
            <person name="Yi F."/>
            <person name="Sun M."/>
            <person name="An G."/>
            <person name="Cheng J."/>
            <person name="Zhang Y."/>
            <person name="Shi Q."/>
            <person name="Xie Y."/>
            <person name="Shi X."/>
            <person name="Chang Y."/>
            <person name="Huang F."/>
            <person name="Chen Y."/>
            <person name="Hong S."/>
            <person name="Mi L."/>
            <person name="Sun Q."/>
            <person name="Zhang L."/>
            <person name="Zhou B."/>
            <person name="Peng R."/>
            <person name="Zhang X."/>
            <person name="Liu F."/>
        </authorList>
    </citation>
    <scope>NUCLEOTIDE SEQUENCE [LARGE SCALE GENOMIC DNA]</scope>
    <source>
        <strain evidence="10">cv. PA1801</strain>
    </source>
</reference>
<keyword evidence="2" id="KW-0677">Repeat</keyword>
<dbReference type="GO" id="GO:0031072">
    <property type="term" value="F:heat shock protein binding"/>
    <property type="evidence" value="ECO:0007669"/>
    <property type="project" value="InterPro"/>
</dbReference>
<keyword evidence="10" id="KW-1185">Reference proteome</keyword>
<dbReference type="Proteomes" id="UP000325315">
    <property type="component" value="Unassembled WGS sequence"/>
</dbReference>
<dbReference type="CDD" id="cd06257">
    <property type="entry name" value="DnaJ"/>
    <property type="match status" value="1"/>
</dbReference>
<evidence type="ECO:0000313" key="10">
    <source>
        <dbReference type="Proteomes" id="UP000325315"/>
    </source>
</evidence>
<evidence type="ECO:0000256" key="5">
    <source>
        <dbReference type="ARBA" id="ARBA00023186"/>
    </source>
</evidence>
<evidence type="ECO:0000256" key="6">
    <source>
        <dbReference type="PROSITE-ProRule" id="PRU00546"/>
    </source>
</evidence>
<dbReference type="Pfam" id="PF01556">
    <property type="entry name" value="DnaJ_C"/>
    <property type="match status" value="1"/>
</dbReference>
<dbReference type="FunFam" id="2.10.230.10:FF:000002">
    <property type="entry name" value="Molecular chaperone DnaJ"/>
    <property type="match status" value="1"/>
</dbReference>
<dbReference type="Pfam" id="PF00226">
    <property type="entry name" value="DnaJ"/>
    <property type="match status" value="1"/>
</dbReference>
<dbReference type="InterPro" id="IPR012724">
    <property type="entry name" value="DnaJ"/>
</dbReference>
<dbReference type="GO" id="GO:0051082">
    <property type="term" value="F:unfolded protein binding"/>
    <property type="evidence" value="ECO:0007669"/>
    <property type="project" value="InterPro"/>
</dbReference>
<accession>A0A5B6UVL2</accession>
<dbReference type="HAMAP" id="MF_01152">
    <property type="entry name" value="DnaJ"/>
    <property type="match status" value="1"/>
</dbReference>
<dbReference type="GO" id="GO:0009535">
    <property type="term" value="C:chloroplast thylakoid membrane"/>
    <property type="evidence" value="ECO:0007669"/>
    <property type="project" value="TreeGrafter"/>
</dbReference>
<feature type="zinc finger region" description="CR-type" evidence="6">
    <location>
        <begin position="112"/>
        <end position="192"/>
    </location>
</feature>
<comment type="caution">
    <text evidence="9">The sequence shown here is derived from an EMBL/GenBank/DDBJ whole genome shotgun (WGS) entry which is preliminary data.</text>
</comment>
<dbReference type="OrthoDB" id="10256793at2759"/>
<dbReference type="InterPro" id="IPR001623">
    <property type="entry name" value="DnaJ_domain"/>
</dbReference>
<gene>
    <name evidence="9" type="primary">dnaJ</name>
    <name evidence="9" type="ORF">EPI10_028357</name>
</gene>
<dbReference type="PRINTS" id="PR00625">
    <property type="entry name" value="JDOMAIN"/>
</dbReference>
<dbReference type="InterPro" id="IPR036869">
    <property type="entry name" value="J_dom_sf"/>
</dbReference>
<dbReference type="InterPro" id="IPR008971">
    <property type="entry name" value="HSP40/DnaJ_pept-bd"/>
</dbReference>
<organism evidence="9 10">
    <name type="scientific">Gossypium australe</name>
    <dbReference type="NCBI Taxonomy" id="47621"/>
    <lineage>
        <taxon>Eukaryota</taxon>
        <taxon>Viridiplantae</taxon>
        <taxon>Streptophyta</taxon>
        <taxon>Embryophyta</taxon>
        <taxon>Tracheophyta</taxon>
        <taxon>Spermatophyta</taxon>
        <taxon>Magnoliopsida</taxon>
        <taxon>eudicotyledons</taxon>
        <taxon>Gunneridae</taxon>
        <taxon>Pentapetalae</taxon>
        <taxon>rosids</taxon>
        <taxon>malvids</taxon>
        <taxon>Malvales</taxon>
        <taxon>Malvaceae</taxon>
        <taxon>Malvoideae</taxon>
        <taxon>Gossypium</taxon>
    </lineage>
</organism>
<feature type="domain" description="CR-type" evidence="8">
    <location>
        <begin position="112"/>
        <end position="192"/>
    </location>
</feature>
<dbReference type="SUPFAM" id="SSF46565">
    <property type="entry name" value="Chaperone J-domain"/>
    <property type="match status" value="1"/>
</dbReference>
<dbReference type="AlphaFoldDB" id="A0A5B6UVL2"/>
<dbReference type="InterPro" id="IPR001305">
    <property type="entry name" value="HSP_DnaJ_Cys-rich_dom"/>
</dbReference>
<dbReference type="PANTHER" id="PTHR43096">
    <property type="entry name" value="DNAJ HOMOLOG 1, MITOCHONDRIAL-RELATED"/>
    <property type="match status" value="1"/>
</dbReference>